<evidence type="ECO:0000313" key="2">
    <source>
        <dbReference type="EMBL" id="KAK9693108.1"/>
    </source>
</evidence>
<evidence type="ECO:0000313" key="3">
    <source>
        <dbReference type="Proteomes" id="UP001458880"/>
    </source>
</evidence>
<evidence type="ECO:0000256" key="1">
    <source>
        <dbReference type="SAM" id="MobiDB-lite"/>
    </source>
</evidence>
<gene>
    <name evidence="2" type="ORF">QE152_g34419</name>
</gene>
<comment type="caution">
    <text evidence="2">The sequence shown here is derived from an EMBL/GenBank/DDBJ whole genome shotgun (WGS) entry which is preliminary data.</text>
</comment>
<keyword evidence="3" id="KW-1185">Reference proteome</keyword>
<feature type="region of interest" description="Disordered" evidence="1">
    <location>
        <begin position="1"/>
        <end position="31"/>
    </location>
</feature>
<dbReference type="Proteomes" id="UP001458880">
    <property type="component" value="Unassembled WGS sequence"/>
</dbReference>
<proteinExistence type="predicted"/>
<sequence length="90" mass="10396">MSDSDDDDEESNEGDAVEEREQDSDTEQDIYEEIDRRVDFEYSNTVFMGNLIEMLEWAVKINVRVGRKNIIKEVPGVKGIAKEMKNPLNI</sequence>
<dbReference type="AlphaFoldDB" id="A0AAW1IU06"/>
<name>A0AAW1IU06_POPJA</name>
<dbReference type="EMBL" id="JASPKY010000553">
    <property type="protein sequence ID" value="KAK9693108.1"/>
    <property type="molecule type" value="Genomic_DNA"/>
</dbReference>
<reference evidence="2 3" key="1">
    <citation type="journal article" date="2024" name="BMC Genomics">
        <title>De novo assembly and annotation of Popillia japonica's genome with initial clues to its potential as an invasive pest.</title>
        <authorList>
            <person name="Cucini C."/>
            <person name="Boschi S."/>
            <person name="Funari R."/>
            <person name="Cardaioli E."/>
            <person name="Iannotti N."/>
            <person name="Marturano G."/>
            <person name="Paoli F."/>
            <person name="Bruttini M."/>
            <person name="Carapelli A."/>
            <person name="Frati F."/>
            <person name="Nardi F."/>
        </authorList>
    </citation>
    <scope>NUCLEOTIDE SEQUENCE [LARGE SCALE GENOMIC DNA]</scope>
    <source>
        <strain evidence="2">DMR45628</strain>
    </source>
</reference>
<organism evidence="2 3">
    <name type="scientific">Popillia japonica</name>
    <name type="common">Japanese beetle</name>
    <dbReference type="NCBI Taxonomy" id="7064"/>
    <lineage>
        <taxon>Eukaryota</taxon>
        <taxon>Metazoa</taxon>
        <taxon>Ecdysozoa</taxon>
        <taxon>Arthropoda</taxon>
        <taxon>Hexapoda</taxon>
        <taxon>Insecta</taxon>
        <taxon>Pterygota</taxon>
        <taxon>Neoptera</taxon>
        <taxon>Endopterygota</taxon>
        <taxon>Coleoptera</taxon>
        <taxon>Polyphaga</taxon>
        <taxon>Scarabaeiformia</taxon>
        <taxon>Scarabaeidae</taxon>
        <taxon>Rutelinae</taxon>
        <taxon>Popillia</taxon>
    </lineage>
</organism>
<protein>
    <submittedName>
        <fullName evidence="2">Uncharacterized protein</fullName>
    </submittedName>
</protein>
<accession>A0AAW1IU06</accession>